<keyword evidence="7" id="KW-1015">Disulfide bond</keyword>
<reference evidence="11" key="1">
    <citation type="submission" date="2025-08" db="UniProtKB">
        <authorList>
            <consortium name="Ensembl"/>
        </authorList>
    </citation>
    <scope>IDENTIFICATION</scope>
</reference>
<feature type="compositionally biased region" description="Polar residues" evidence="9">
    <location>
        <begin position="198"/>
        <end position="212"/>
    </location>
</feature>
<evidence type="ECO:0000256" key="4">
    <source>
        <dbReference type="ARBA" id="ARBA00022889"/>
    </source>
</evidence>
<dbReference type="PANTHER" id="PTHR12035:SF125">
    <property type="entry name" value="SIALIC ACID-BINDING IG-LIKE LECTIN 5"/>
    <property type="match status" value="1"/>
</dbReference>
<dbReference type="GO" id="GO:0033691">
    <property type="term" value="F:sialic acid binding"/>
    <property type="evidence" value="ECO:0007669"/>
    <property type="project" value="TreeGrafter"/>
</dbReference>
<evidence type="ECO:0000256" key="2">
    <source>
        <dbReference type="ARBA" id="ARBA00022692"/>
    </source>
</evidence>
<feature type="domain" description="Ig-like" evidence="10">
    <location>
        <begin position="381"/>
        <end position="462"/>
    </location>
</feature>
<keyword evidence="5" id="KW-1133">Transmembrane helix</keyword>
<keyword evidence="6" id="KW-0472">Membrane</keyword>
<comment type="subcellular location">
    <subcellularLocation>
        <location evidence="1">Membrane</location>
        <topology evidence="1">Single-pass type I membrane protein</topology>
    </subcellularLocation>
</comment>
<feature type="region of interest" description="Disordered" evidence="9">
    <location>
        <begin position="193"/>
        <end position="212"/>
    </location>
</feature>
<accession>A0A674JHV5</accession>
<dbReference type="PROSITE" id="PS50835">
    <property type="entry name" value="IG_LIKE"/>
    <property type="match status" value="3"/>
</dbReference>
<feature type="compositionally biased region" description="Pro residues" evidence="9">
    <location>
        <begin position="538"/>
        <end position="547"/>
    </location>
</feature>
<reference evidence="11" key="2">
    <citation type="submission" date="2025-09" db="UniProtKB">
        <authorList>
            <consortium name="Ensembl"/>
        </authorList>
    </citation>
    <scope>IDENTIFICATION</scope>
</reference>
<keyword evidence="2" id="KW-0812">Transmembrane</keyword>
<dbReference type="InterPro" id="IPR003599">
    <property type="entry name" value="Ig_sub"/>
</dbReference>
<dbReference type="SUPFAM" id="SSF48726">
    <property type="entry name" value="Immunoglobulin"/>
    <property type="match status" value="4"/>
</dbReference>
<dbReference type="InterPro" id="IPR036179">
    <property type="entry name" value="Ig-like_dom_sf"/>
</dbReference>
<evidence type="ECO:0000256" key="1">
    <source>
        <dbReference type="ARBA" id="ARBA00004479"/>
    </source>
</evidence>
<comment type="similarity">
    <text evidence="8">Belongs to the immunoglobulin superfamily. SIGLEC (sialic acid binding Ig-like lectin) family.</text>
</comment>
<dbReference type="GO" id="GO:0030246">
    <property type="term" value="F:carbohydrate binding"/>
    <property type="evidence" value="ECO:0007669"/>
    <property type="project" value="UniProtKB-KW"/>
</dbReference>
<dbReference type="InterPro" id="IPR003598">
    <property type="entry name" value="Ig_sub2"/>
</dbReference>
<dbReference type="Pfam" id="PF07686">
    <property type="entry name" value="V-set"/>
    <property type="match status" value="2"/>
</dbReference>
<evidence type="ECO:0000256" key="5">
    <source>
        <dbReference type="ARBA" id="ARBA00022989"/>
    </source>
</evidence>
<dbReference type="Gene3D" id="2.60.40.10">
    <property type="entry name" value="Immunoglobulins"/>
    <property type="match status" value="4"/>
</dbReference>
<evidence type="ECO:0000259" key="10">
    <source>
        <dbReference type="PROSITE" id="PS50835"/>
    </source>
</evidence>
<name>A0A674JHV5_9SAUR</name>
<dbReference type="InterPro" id="IPR013783">
    <property type="entry name" value="Ig-like_fold"/>
</dbReference>
<dbReference type="PANTHER" id="PTHR12035">
    <property type="entry name" value="SIALIC ACID BINDING IMMUNOGLOBULIN-LIKE LECTIN"/>
    <property type="match status" value="1"/>
</dbReference>
<dbReference type="Proteomes" id="UP000472274">
    <property type="component" value="Unplaced"/>
</dbReference>
<keyword evidence="4" id="KW-0130">Cell adhesion</keyword>
<evidence type="ECO:0000313" key="12">
    <source>
        <dbReference type="Proteomes" id="UP000472274"/>
    </source>
</evidence>
<dbReference type="InterPro" id="IPR007110">
    <property type="entry name" value="Ig-like_dom"/>
</dbReference>
<dbReference type="Pfam" id="PF13927">
    <property type="entry name" value="Ig_3"/>
    <property type="match status" value="1"/>
</dbReference>
<dbReference type="GO" id="GO:0005886">
    <property type="term" value="C:plasma membrane"/>
    <property type="evidence" value="ECO:0007669"/>
    <property type="project" value="TreeGrafter"/>
</dbReference>
<evidence type="ECO:0000256" key="8">
    <source>
        <dbReference type="ARBA" id="ARBA00038361"/>
    </source>
</evidence>
<evidence type="ECO:0000256" key="7">
    <source>
        <dbReference type="ARBA" id="ARBA00023157"/>
    </source>
</evidence>
<feature type="region of interest" description="Disordered" evidence="9">
    <location>
        <begin position="506"/>
        <end position="547"/>
    </location>
</feature>
<dbReference type="InterPro" id="IPR013162">
    <property type="entry name" value="CD80_C2-set"/>
</dbReference>
<proteinExistence type="inferred from homology"/>
<dbReference type="SMART" id="SM00409">
    <property type="entry name" value="IG"/>
    <property type="match status" value="4"/>
</dbReference>
<organism evidence="11 12">
    <name type="scientific">Terrapene triunguis</name>
    <name type="common">Three-toed box turtle</name>
    <dbReference type="NCBI Taxonomy" id="2587831"/>
    <lineage>
        <taxon>Eukaryota</taxon>
        <taxon>Metazoa</taxon>
        <taxon>Chordata</taxon>
        <taxon>Craniata</taxon>
        <taxon>Vertebrata</taxon>
        <taxon>Euteleostomi</taxon>
        <taxon>Archelosauria</taxon>
        <taxon>Testudinata</taxon>
        <taxon>Testudines</taxon>
        <taxon>Cryptodira</taxon>
        <taxon>Durocryptodira</taxon>
        <taxon>Testudinoidea</taxon>
        <taxon>Emydidae</taxon>
        <taxon>Terrapene</taxon>
    </lineage>
</organism>
<dbReference type="Pfam" id="PF08205">
    <property type="entry name" value="C2-set_2"/>
    <property type="match status" value="1"/>
</dbReference>
<dbReference type="SMART" id="SM00408">
    <property type="entry name" value="IGc2"/>
    <property type="match status" value="1"/>
</dbReference>
<evidence type="ECO:0000256" key="6">
    <source>
        <dbReference type="ARBA" id="ARBA00023136"/>
    </source>
</evidence>
<dbReference type="InterPro" id="IPR013106">
    <property type="entry name" value="Ig_V-set"/>
</dbReference>
<feature type="domain" description="Ig-like" evidence="10">
    <location>
        <begin position="143"/>
        <end position="269"/>
    </location>
</feature>
<dbReference type="AlphaFoldDB" id="A0A674JHV5"/>
<dbReference type="InterPro" id="IPR051036">
    <property type="entry name" value="SIGLEC"/>
</dbReference>
<sequence>KHPLLLHFPPTPSVSRSVPSLSQLPGFTLTVPPSVSVQEGLCVLVPCTFMYPASYDKNSRARLYRYWYIVGYDLPVASSDPSRGVLQETQGRFRLAENPARGDCSLEISDAGWTDARRYFLRVEGDFSYNYRYSTDGSLSQLPGFTLAVPQSVSVQEGLCVLIPCTFTYPASYDTDNSWARLNRYWYKDPADVDQNPPVASSDPNQRVSQETQGRFRLAKNPAPGDCSLQISDARQTDEGRYFLRVKKGTLKYNYRSSTDGTDFTLTISVPGTLLAQEPVNVTCTAPGRCSGTLPKVTWTGPFSDTARDVSAQLANGTWAHSSELSFTPTPGDHGKELICTVTYSSAQGPSTRRTVQLHIGCECPPAQLLRVGPSSLCWDPTPGLPSPALQPCEGDSLSLSCEAGSRPEATLSWAKGNESLSSDQGGAGHLELLNLSRGDAGEYRCWAKNSYGSASRALRVHVQCKALGGAVPHKGALVEGIGLQGEVVSREGCAAEGGRGVSRGRTGWLRIPAPPWGTVHSSRPGRATPCGSSAPSPAAPLPRWPG</sequence>
<feature type="domain" description="Ig-like" evidence="10">
    <location>
        <begin position="278"/>
        <end position="357"/>
    </location>
</feature>
<dbReference type="GO" id="GO:0007155">
    <property type="term" value="P:cell adhesion"/>
    <property type="evidence" value="ECO:0007669"/>
    <property type="project" value="UniProtKB-KW"/>
</dbReference>
<keyword evidence="12" id="KW-1185">Reference proteome</keyword>
<evidence type="ECO:0000313" key="11">
    <source>
        <dbReference type="Ensembl" id="ENSTMTP00000020253.1"/>
    </source>
</evidence>
<evidence type="ECO:0000256" key="3">
    <source>
        <dbReference type="ARBA" id="ARBA00022734"/>
    </source>
</evidence>
<evidence type="ECO:0000256" key="9">
    <source>
        <dbReference type="SAM" id="MobiDB-lite"/>
    </source>
</evidence>
<dbReference type="GeneTree" id="ENSGT01150000286907"/>
<protein>
    <recommendedName>
        <fullName evidence="10">Ig-like domain-containing protein</fullName>
    </recommendedName>
</protein>
<keyword evidence="3" id="KW-0430">Lectin</keyword>
<dbReference type="Ensembl" id="ENSTMTT00000020960.1">
    <property type="protein sequence ID" value="ENSTMTP00000020253.1"/>
    <property type="gene ID" value="ENSTMTG00000014683.1"/>
</dbReference>